<keyword evidence="2" id="KW-1185">Reference proteome</keyword>
<evidence type="ECO:0000313" key="2">
    <source>
        <dbReference type="Proteomes" id="UP001592582"/>
    </source>
</evidence>
<proteinExistence type="predicted"/>
<dbReference type="Proteomes" id="UP001592582">
    <property type="component" value="Unassembled WGS sequence"/>
</dbReference>
<name>A0ABV6VKZ0_9ACTN</name>
<protein>
    <submittedName>
        <fullName evidence="1">Uncharacterized protein</fullName>
    </submittedName>
</protein>
<comment type="caution">
    <text evidence="1">The sequence shown here is derived from an EMBL/GenBank/DDBJ whole genome shotgun (WGS) entry which is preliminary data.</text>
</comment>
<dbReference type="EMBL" id="JBHEZX010000022">
    <property type="protein sequence ID" value="MFC1414276.1"/>
    <property type="molecule type" value="Genomic_DNA"/>
</dbReference>
<accession>A0ABV6VKZ0</accession>
<sequence>MVPPDGEHGHQQPLGYLLLEHLAHPALARRDVRRSRTARPQSRAMSGRAGPDSSIIRFIAPCDSPFHVSQS</sequence>
<gene>
    <name evidence="1" type="ORF">ACEZDG_33940</name>
</gene>
<organism evidence="1 2">
    <name type="scientific">Streptacidiphilus alkalitolerans</name>
    <dbReference type="NCBI Taxonomy" id="3342712"/>
    <lineage>
        <taxon>Bacteria</taxon>
        <taxon>Bacillati</taxon>
        <taxon>Actinomycetota</taxon>
        <taxon>Actinomycetes</taxon>
        <taxon>Kitasatosporales</taxon>
        <taxon>Streptomycetaceae</taxon>
        <taxon>Streptacidiphilus</taxon>
    </lineage>
</organism>
<evidence type="ECO:0000313" key="1">
    <source>
        <dbReference type="EMBL" id="MFC1414276.1"/>
    </source>
</evidence>
<reference evidence="1 2" key="1">
    <citation type="submission" date="2024-09" db="EMBL/GenBank/DDBJ databases">
        <authorList>
            <person name="Lee S.D."/>
        </authorList>
    </citation>
    <scope>NUCLEOTIDE SEQUENCE [LARGE SCALE GENOMIC DNA]</scope>
    <source>
        <strain evidence="1 2">N1-1</strain>
    </source>
</reference>